<accession>A0ABX2GBW7</accession>
<proteinExistence type="predicted"/>
<keyword evidence="5" id="KW-0449">Lipoprotein</keyword>
<evidence type="ECO:0000256" key="3">
    <source>
        <dbReference type="ARBA" id="ARBA00023136"/>
    </source>
</evidence>
<dbReference type="InterPro" id="IPR050490">
    <property type="entry name" value="Bact_solute-bd_prot1"/>
</dbReference>
<evidence type="ECO:0000256" key="5">
    <source>
        <dbReference type="ARBA" id="ARBA00023288"/>
    </source>
</evidence>
<keyword evidence="9" id="KW-1185">Reference proteome</keyword>
<sequence length="581" mass="65295">MMQKKIAAGLAVLLAAGTILGGCGESGVAGNDSVSDAAGNEAAAVMEAKTTPYGRYPETITYTLAKMTGVNNSNLPEGETYEDNAYTRLIREIINVQNEDVYENYGDTYNVGISTMIATRNIADIMVVDQKTMNAMQKNDQLADLTEVYANCASDRIKDIYASYGEEILQGCTFDGKLMAFPETNISDGPNLLWVRKDWMEKLGLSVPETIDDVKHIALTFAEENPANQEMGNIGLAVSTTLYGGTGISSEYGMNLIFASFGAYPGRWLTDAEGMPVYGSVQPNVKDALGMLADWYQEGVLDRDFLIRTQDDIADLIAQGRCGIFFAPWWAPNNPLWRCHETDPEADWQPFLIRTGKDGSVRYCNEKLTGNYVVVRKGYEYPEIVPKILSVMFDYMRYSYDDPRGEFQQYYTGNIDPTARPLAINLDYNQALTICYENLQAALNGEKSEDELEILERSFEKVCRAYLENPKTASAEEWSAYLSRITACSLLSDEKIQRVNTIYPTRTKTTEAYRYTLKELESETFLKIIRGESELSSFDDFVKEWQEEGGDEIIQEMIQERKSLSSQEDQKAEEKTEEKTE</sequence>
<dbReference type="PANTHER" id="PTHR43649">
    <property type="entry name" value="ARABINOSE-BINDING PROTEIN-RELATED"/>
    <property type="match status" value="1"/>
</dbReference>
<keyword evidence="4" id="KW-0564">Palmitate</keyword>
<name>A0ABX2GBW7_9FIRM</name>
<evidence type="ECO:0000256" key="1">
    <source>
        <dbReference type="ARBA" id="ARBA00022475"/>
    </source>
</evidence>
<keyword evidence="1" id="KW-1003">Cell membrane</keyword>
<dbReference type="PANTHER" id="PTHR43649:SF33">
    <property type="entry name" value="POLYGALACTURONAN_RHAMNOGALACTURONAN-BINDING PROTEIN YTCQ"/>
    <property type="match status" value="1"/>
</dbReference>
<dbReference type="EMBL" id="JAAITQ010000006">
    <property type="protein sequence ID" value="NSE15797.1"/>
    <property type="molecule type" value="Genomic_DNA"/>
</dbReference>
<dbReference type="SUPFAM" id="SSF53850">
    <property type="entry name" value="Periplasmic binding protein-like II"/>
    <property type="match status" value="1"/>
</dbReference>
<dbReference type="PROSITE" id="PS51257">
    <property type="entry name" value="PROKAR_LIPOPROTEIN"/>
    <property type="match status" value="1"/>
</dbReference>
<comment type="caution">
    <text evidence="8">The sequence shown here is derived from an EMBL/GenBank/DDBJ whole genome shotgun (WGS) entry which is preliminary data.</text>
</comment>
<evidence type="ECO:0000313" key="9">
    <source>
        <dbReference type="Proteomes" id="UP000768180"/>
    </source>
</evidence>
<evidence type="ECO:0000256" key="6">
    <source>
        <dbReference type="SAM" id="MobiDB-lite"/>
    </source>
</evidence>
<evidence type="ECO:0000256" key="7">
    <source>
        <dbReference type="SAM" id="SignalP"/>
    </source>
</evidence>
<keyword evidence="2 7" id="KW-0732">Signal</keyword>
<feature type="chain" id="PRO_5045107197" evidence="7">
    <location>
        <begin position="22"/>
        <end position="581"/>
    </location>
</feature>
<gene>
    <name evidence="8" type="ORF">G5B05_05105</name>
</gene>
<evidence type="ECO:0000313" key="8">
    <source>
        <dbReference type="EMBL" id="NSE15797.1"/>
    </source>
</evidence>
<evidence type="ECO:0000256" key="2">
    <source>
        <dbReference type="ARBA" id="ARBA00022729"/>
    </source>
</evidence>
<dbReference type="RefSeq" id="WP_118660365.1">
    <property type="nucleotide sequence ID" value="NZ_JAAITQ010000006.1"/>
</dbReference>
<reference evidence="8 9" key="1">
    <citation type="journal article" date="2020" name="Cell Host Microbe">
        <title>Functional and Genomic Variation between Human-Derived Isolates of Lachnospiraceae Reveals Inter- and Intra-Species Diversity.</title>
        <authorList>
            <person name="Sorbara M.T."/>
            <person name="Littmann E.R."/>
            <person name="Fontana E."/>
            <person name="Moody T.U."/>
            <person name="Kohout C.E."/>
            <person name="Gjonbalaj M."/>
            <person name="Eaton V."/>
            <person name="Seok R."/>
            <person name="Leiner I.M."/>
            <person name="Pamer E.G."/>
        </authorList>
    </citation>
    <scope>NUCLEOTIDE SEQUENCE [LARGE SCALE GENOMIC DNA]</scope>
    <source>
        <strain evidence="8 9">MSK.14.54</strain>
    </source>
</reference>
<dbReference type="Proteomes" id="UP000768180">
    <property type="component" value="Unassembled WGS sequence"/>
</dbReference>
<organism evidence="8 9">
    <name type="scientific">Fusicatenibacter saccharivorans</name>
    <dbReference type="NCBI Taxonomy" id="1150298"/>
    <lineage>
        <taxon>Bacteria</taxon>
        <taxon>Bacillati</taxon>
        <taxon>Bacillota</taxon>
        <taxon>Clostridia</taxon>
        <taxon>Lachnospirales</taxon>
        <taxon>Lachnospiraceae</taxon>
        <taxon>Fusicatenibacter</taxon>
    </lineage>
</organism>
<dbReference type="Gene3D" id="3.40.190.10">
    <property type="entry name" value="Periplasmic binding protein-like II"/>
    <property type="match status" value="2"/>
</dbReference>
<feature type="signal peptide" evidence="7">
    <location>
        <begin position="1"/>
        <end position="21"/>
    </location>
</feature>
<feature type="region of interest" description="Disordered" evidence="6">
    <location>
        <begin position="560"/>
        <end position="581"/>
    </location>
</feature>
<keyword evidence="3" id="KW-0472">Membrane</keyword>
<dbReference type="InterPro" id="IPR006059">
    <property type="entry name" value="SBP"/>
</dbReference>
<evidence type="ECO:0000256" key="4">
    <source>
        <dbReference type="ARBA" id="ARBA00023139"/>
    </source>
</evidence>
<protein>
    <submittedName>
        <fullName evidence="8">Extracellular solute-binding protein</fullName>
    </submittedName>
</protein>
<dbReference type="Pfam" id="PF01547">
    <property type="entry name" value="SBP_bac_1"/>
    <property type="match status" value="1"/>
</dbReference>